<dbReference type="InterPro" id="IPR036388">
    <property type="entry name" value="WH-like_DNA-bd_sf"/>
</dbReference>
<dbReference type="InterPro" id="IPR008920">
    <property type="entry name" value="TF_FadR/GntR_C"/>
</dbReference>
<dbReference type="PRINTS" id="PR00035">
    <property type="entry name" value="HTHGNTR"/>
</dbReference>
<keyword evidence="9" id="KW-1185">Reference proteome</keyword>
<comment type="function">
    <text evidence="5">Transcriptional repressor for the pyruvate dehydrogenase complex genes aceEF and lpd.</text>
</comment>
<dbReference type="SMART" id="SM00345">
    <property type="entry name" value="HTH_GNTR"/>
    <property type="match status" value="1"/>
</dbReference>
<evidence type="ECO:0000256" key="3">
    <source>
        <dbReference type="ARBA" id="ARBA00023125"/>
    </source>
</evidence>
<feature type="domain" description="HTH gntR-type" evidence="7">
    <location>
        <begin position="7"/>
        <end position="75"/>
    </location>
</feature>
<dbReference type="PANTHER" id="PTHR43537">
    <property type="entry name" value="TRANSCRIPTIONAL REGULATOR, GNTR FAMILY"/>
    <property type="match status" value="1"/>
</dbReference>
<dbReference type="PANTHER" id="PTHR43537:SF34">
    <property type="entry name" value="PYRUVATE DEHYDROGENASE COMPLEX REPRESSOR"/>
    <property type="match status" value="1"/>
</dbReference>
<sequence>MYQSGDIKAHTIIQNHILEQIRSGELTVGNQLPSERALAKQFNTSRTSVREALRTLEAVGIVQTRLGSGTYITDKATSTDIESMAVDLDTQSSPFDVIEARLCIEPFLTRLAAVRGTTGEIEYLEHCITEAMVPKSSSQETILNFEHWDGEFHLAIAKMARNQPLITLATSLHSVRTEKLWGSMKQMSLAVEGRMEHYAAQHKSIYRAIKDHRPSVAAQAATEHLKVIQHNLLESPD</sequence>
<dbReference type="InterPro" id="IPR036390">
    <property type="entry name" value="WH_DNA-bd_sf"/>
</dbReference>
<evidence type="ECO:0000256" key="6">
    <source>
        <dbReference type="ARBA" id="ARBA00039592"/>
    </source>
</evidence>
<dbReference type="CDD" id="cd07377">
    <property type="entry name" value="WHTH_GntR"/>
    <property type="match status" value="1"/>
</dbReference>
<geneLocation type="plasmid" evidence="8 9">
    <name>unnamed1</name>
</geneLocation>
<keyword evidence="8" id="KW-0614">Plasmid</keyword>
<evidence type="ECO:0000259" key="7">
    <source>
        <dbReference type="PROSITE" id="PS50949"/>
    </source>
</evidence>
<keyword evidence="2" id="KW-0805">Transcription regulation</keyword>
<dbReference type="Gene3D" id="1.10.10.10">
    <property type="entry name" value="Winged helix-like DNA-binding domain superfamily/Winged helix DNA-binding domain"/>
    <property type="match status" value="1"/>
</dbReference>
<proteinExistence type="predicted"/>
<dbReference type="RefSeq" id="WP_268047067.1">
    <property type="nucleotide sequence ID" value="NZ_CP104065.1"/>
</dbReference>
<dbReference type="SMART" id="SM00895">
    <property type="entry name" value="FCD"/>
    <property type="match status" value="1"/>
</dbReference>
<reference evidence="8" key="1">
    <citation type="submission" date="2022-08" db="EMBL/GenBank/DDBJ databases">
        <title>Alicyclobacillus dauci DSM2870, complete genome.</title>
        <authorList>
            <person name="Wang Q."/>
            <person name="Cai R."/>
            <person name="Wang Z."/>
        </authorList>
    </citation>
    <scope>NUCLEOTIDE SEQUENCE</scope>
    <source>
        <strain evidence="8">DSM 28700</strain>
        <plasmid evidence="8">unnamed1</plasmid>
    </source>
</reference>
<name>A0ABY6Z927_9BACL</name>
<dbReference type="EMBL" id="CP104065">
    <property type="protein sequence ID" value="WAH39349.1"/>
    <property type="molecule type" value="Genomic_DNA"/>
</dbReference>
<keyword evidence="4" id="KW-0804">Transcription</keyword>
<organism evidence="8 9">
    <name type="scientific">Alicyclobacillus dauci</name>
    <dbReference type="NCBI Taxonomy" id="1475485"/>
    <lineage>
        <taxon>Bacteria</taxon>
        <taxon>Bacillati</taxon>
        <taxon>Bacillota</taxon>
        <taxon>Bacilli</taxon>
        <taxon>Bacillales</taxon>
        <taxon>Alicyclobacillaceae</taxon>
        <taxon>Alicyclobacillus</taxon>
    </lineage>
</organism>
<keyword evidence="1" id="KW-0678">Repressor</keyword>
<dbReference type="SUPFAM" id="SSF48008">
    <property type="entry name" value="GntR ligand-binding domain-like"/>
    <property type="match status" value="1"/>
</dbReference>
<dbReference type="Pfam" id="PF00392">
    <property type="entry name" value="GntR"/>
    <property type="match status" value="1"/>
</dbReference>
<dbReference type="Gene3D" id="1.20.120.530">
    <property type="entry name" value="GntR ligand-binding domain-like"/>
    <property type="match status" value="1"/>
</dbReference>
<dbReference type="Proteomes" id="UP001164803">
    <property type="component" value="Plasmid unnamed1"/>
</dbReference>
<accession>A0ABY6Z927</accession>
<protein>
    <recommendedName>
        <fullName evidence="6">Pyruvate dehydrogenase complex repressor</fullName>
    </recommendedName>
</protein>
<dbReference type="SUPFAM" id="SSF46785">
    <property type="entry name" value="Winged helix' DNA-binding domain"/>
    <property type="match status" value="1"/>
</dbReference>
<dbReference type="Pfam" id="PF07729">
    <property type="entry name" value="FCD"/>
    <property type="match status" value="1"/>
</dbReference>
<evidence type="ECO:0000256" key="4">
    <source>
        <dbReference type="ARBA" id="ARBA00023163"/>
    </source>
</evidence>
<gene>
    <name evidence="8" type="ORF">NZD86_23570</name>
</gene>
<dbReference type="PROSITE" id="PS50949">
    <property type="entry name" value="HTH_GNTR"/>
    <property type="match status" value="1"/>
</dbReference>
<evidence type="ECO:0000256" key="1">
    <source>
        <dbReference type="ARBA" id="ARBA00022491"/>
    </source>
</evidence>
<evidence type="ECO:0000256" key="5">
    <source>
        <dbReference type="ARBA" id="ARBA00037357"/>
    </source>
</evidence>
<evidence type="ECO:0000256" key="2">
    <source>
        <dbReference type="ARBA" id="ARBA00023015"/>
    </source>
</evidence>
<evidence type="ECO:0000313" key="8">
    <source>
        <dbReference type="EMBL" id="WAH39349.1"/>
    </source>
</evidence>
<keyword evidence="3" id="KW-0238">DNA-binding</keyword>
<dbReference type="InterPro" id="IPR000524">
    <property type="entry name" value="Tscrpt_reg_HTH_GntR"/>
</dbReference>
<dbReference type="InterPro" id="IPR011711">
    <property type="entry name" value="GntR_C"/>
</dbReference>
<evidence type="ECO:0000313" key="9">
    <source>
        <dbReference type="Proteomes" id="UP001164803"/>
    </source>
</evidence>